<dbReference type="SUPFAM" id="SSF143456">
    <property type="entry name" value="VC0467-like"/>
    <property type="match status" value="1"/>
</dbReference>
<keyword evidence="4" id="KW-1185">Reference proteome</keyword>
<name>E0TI70_PARBH</name>
<dbReference type="HOGENOM" id="CLU_057596_1_0_5"/>
<evidence type="ECO:0000256" key="1">
    <source>
        <dbReference type="ARBA" id="ARBA00009600"/>
    </source>
</evidence>
<dbReference type="PANTHER" id="PTHR30327:SF1">
    <property type="entry name" value="UPF0301 PROTEIN YQGE"/>
    <property type="match status" value="1"/>
</dbReference>
<dbReference type="STRING" id="314260.PB2503_06717"/>
<dbReference type="Proteomes" id="UP000001302">
    <property type="component" value="Chromosome"/>
</dbReference>
<comment type="similarity">
    <text evidence="1 2">Belongs to the UPF0301 (AlgH) family.</text>
</comment>
<dbReference type="HAMAP" id="MF_00758">
    <property type="entry name" value="UPF0301"/>
    <property type="match status" value="1"/>
</dbReference>
<dbReference type="RefSeq" id="WP_013300383.1">
    <property type="nucleotide sequence ID" value="NC_014414.1"/>
</dbReference>
<dbReference type="InterPro" id="IPR003774">
    <property type="entry name" value="AlgH-like"/>
</dbReference>
<evidence type="ECO:0000313" key="4">
    <source>
        <dbReference type="Proteomes" id="UP000001302"/>
    </source>
</evidence>
<dbReference type="GO" id="GO:0005829">
    <property type="term" value="C:cytosol"/>
    <property type="evidence" value="ECO:0007669"/>
    <property type="project" value="TreeGrafter"/>
</dbReference>
<reference evidence="4" key="1">
    <citation type="submission" date="2010-08" db="EMBL/GenBank/DDBJ databases">
        <title>Genome sequence of Parvularcula bermudensis HTCC2503.</title>
        <authorList>
            <person name="Kang D.-M."/>
            <person name="Oh H.-M."/>
            <person name="Cho J.-C."/>
        </authorList>
    </citation>
    <scope>NUCLEOTIDE SEQUENCE [LARGE SCALE GENOMIC DNA]</scope>
    <source>
        <strain evidence="4">ATCC BAA-594 / HTCC2503 / KCTC 12087</strain>
    </source>
</reference>
<dbReference type="OrthoDB" id="9807486at2"/>
<accession>E0TI70</accession>
<organism evidence="3 4">
    <name type="scientific">Parvularcula bermudensis (strain ATCC BAA-594 / HTCC2503 / KCTC 12087)</name>
    <dbReference type="NCBI Taxonomy" id="314260"/>
    <lineage>
        <taxon>Bacteria</taxon>
        <taxon>Pseudomonadati</taxon>
        <taxon>Pseudomonadota</taxon>
        <taxon>Alphaproteobacteria</taxon>
        <taxon>Parvularculales</taxon>
        <taxon>Parvularculaceae</taxon>
        <taxon>Parvularcula</taxon>
    </lineage>
</organism>
<reference evidence="3 4" key="2">
    <citation type="journal article" date="2011" name="J. Bacteriol.">
        <title>Complete genome sequence of strain HTCC2503T of Parvularcula bermudensis, the type species of the order "Parvularculales" in the class Alphaproteobacteria.</title>
        <authorList>
            <person name="Oh H.M."/>
            <person name="Kang I."/>
            <person name="Vergin K.L."/>
            <person name="Kang D."/>
            <person name="Rhee K.H."/>
            <person name="Giovannoni S.J."/>
            <person name="Cho J.C."/>
        </authorList>
    </citation>
    <scope>NUCLEOTIDE SEQUENCE [LARGE SCALE GENOMIC DNA]</scope>
    <source>
        <strain evidence="4">ATCC BAA-594 / HTCC2503 / KCTC 12087</strain>
    </source>
</reference>
<dbReference type="Gene3D" id="3.40.1740.10">
    <property type="entry name" value="VC0467-like"/>
    <property type="match status" value="1"/>
</dbReference>
<dbReference type="KEGG" id="pbr:PB2503_06717"/>
<evidence type="ECO:0000313" key="3">
    <source>
        <dbReference type="EMBL" id="ADM09409.1"/>
    </source>
</evidence>
<evidence type="ECO:0000256" key="2">
    <source>
        <dbReference type="HAMAP-Rule" id="MF_00758"/>
    </source>
</evidence>
<proteinExistence type="inferred from homology"/>
<sequence length="207" mass="22193">MANITETAIGHTHHGIPTEGPGLAGRLIVSMPQLNDGPFAQSVIYICTHDIEHAFGLILNKPIEGVVATEAVADMEEKDIDLPLFFGGPCEPRRGIILHSDQFVLEDSETIGAGLAISTTNEALAALGTPLLPAQSARLFTGHAGWGPGQLDDELRRHTWLDLETSTDFAFSDPETMWDRAMAEIGIPFQNLTALGTDKSAGSRPLI</sequence>
<dbReference type="AlphaFoldDB" id="E0TI70"/>
<dbReference type="eggNOG" id="COG1678">
    <property type="taxonomic scope" value="Bacteria"/>
</dbReference>
<dbReference type="EMBL" id="CP002156">
    <property type="protein sequence ID" value="ADM09409.1"/>
    <property type="molecule type" value="Genomic_DNA"/>
</dbReference>
<gene>
    <name evidence="3" type="ordered locus">PB2503_06717</name>
</gene>
<dbReference type="Pfam" id="PF02622">
    <property type="entry name" value="DUF179"/>
    <property type="match status" value="1"/>
</dbReference>
<dbReference type="PANTHER" id="PTHR30327">
    <property type="entry name" value="UNCHARACTERIZED PROTEIN YQGE"/>
    <property type="match status" value="1"/>
</dbReference>
<protein>
    <recommendedName>
        <fullName evidence="2">UPF0301 protein PB2503_06717</fullName>
    </recommendedName>
</protein>